<dbReference type="Gene3D" id="3.40.50.880">
    <property type="match status" value="1"/>
</dbReference>
<dbReference type="FunFam" id="3.40.50.880:FF:000024">
    <property type="entry name" value="Folate gamma-glutamyl hydrolase"/>
    <property type="match status" value="1"/>
</dbReference>
<organism evidence="8 9">
    <name type="scientific">Patella caerulea</name>
    <name type="common">Rayed Mediterranean limpet</name>
    <dbReference type="NCBI Taxonomy" id="87958"/>
    <lineage>
        <taxon>Eukaryota</taxon>
        <taxon>Metazoa</taxon>
        <taxon>Spiralia</taxon>
        <taxon>Lophotrochozoa</taxon>
        <taxon>Mollusca</taxon>
        <taxon>Gastropoda</taxon>
        <taxon>Patellogastropoda</taxon>
        <taxon>Patelloidea</taxon>
        <taxon>Patellidae</taxon>
        <taxon>Patella</taxon>
    </lineage>
</organism>
<feature type="active site" description="Proton donor" evidence="6">
    <location>
        <position position="243"/>
    </location>
</feature>
<dbReference type="AlphaFoldDB" id="A0AAN8J5R3"/>
<dbReference type="EC" id="3.4.19.9" evidence="7"/>
<evidence type="ECO:0000256" key="5">
    <source>
        <dbReference type="ARBA" id="ARBA00022801"/>
    </source>
</evidence>
<dbReference type="SUPFAM" id="SSF52317">
    <property type="entry name" value="Class I glutamine amidotransferase-like"/>
    <property type="match status" value="1"/>
</dbReference>
<evidence type="ECO:0000256" key="4">
    <source>
        <dbReference type="ARBA" id="ARBA00022729"/>
    </source>
</evidence>
<gene>
    <name evidence="8" type="ORF">SNE40_018911</name>
</gene>
<dbReference type="PANTHER" id="PTHR11315:SF0">
    <property type="entry name" value="FOLATE GAMMA-GLUTAMYL HYDROLASE"/>
    <property type="match status" value="1"/>
</dbReference>
<dbReference type="GO" id="GO:0034722">
    <property type="term" value="F:gamma-glutamyl-peptidase activity"/>
    <property type="evidence" value="ECO:0007669"/>
    <property type="project" value="UniProtKB-UniRule"/>
</dbReference>
<sequence>MAGFECRFKYLMFVVIFTCVLLLGESMLNYRPVIGILTQKVSQEFSEYGDTYILASYVKYLEESGARAVPIRAGQSKSYYEKIFSQINGVLFPGGDVGLDTSFYANSGRYIYDLAIKANDAGDHFPVWGTCQGFQLLNNLTANENLITPTDSENLALPLNITTENVGASRLFGKMPAYIYNILENRPVTYNHHHLSMKRDTFYNTASLKSFYRVLSTNVDRKGIEFISTFEAFKYPFYGTQWHPEKNNFEWNPKLFIDHSDLAVDVTQYFSNYFVSEARFSNHKFLNNNTEIHSLIDNYKRFYLKDGTFDVIYFFNLNGTDPFEEPLLSYV</sequence>
<keyword evidence="5 7" id="KW-0378">Hydrolase</keyword>
<dbReference type="EMBL" id="JAZGQO010000014">
    <property type="protein sequence ID" value="KAK6170537.1"/>
    <property type="molecule type" value="Genomic_DNA"/>
</dbReference>
<evidence type="ECO:0000313" key="8">
    <source>
        <dbReference type="EMBL" id="KAK6170537.1"/>
    </source>
</evidence>
<dbReference type="GO" id="GO:0005773">
    <property type="term" value="C:vacuole"/>
    <property type="evidence" value="ECO:0007669"/>
    <property type="project" value="TreeGrafter"/>
</dbReference>
<dbReference type="InterPro" id="IPR011697">
    <property type="entry name" value="Peptidase_C26"/>
</dbReference>
<dbReference type="PANTHER" id="PTHR11315">
    <property type="entry name" value="PROTEASE FAMILY C26 GAMMA-GLUTAMYL HYDROLASE"/>
    <property type="match status" value="1"/>
</dbReference>
<dbReference type="InterPro" id="IPR029062">
    <property type="entry name" value="Class_I_gatase-like"/>
</dbReference>
<dbReference type="Proteomes" id="UP001347796">
    <property type="component" value="Unassembled WGS sequence"/>
</dbReference>
<keyword evidence="4" id="KW-0732">Signal</keyword>
<evidence type="ECO:0000256" key="6">
    <source>
        <dbReference type="PIRSR" id="PIRSR615527-1"/>
    </source>
</evidence>
<comment type="subcellular location">
    <subcellularLocation>
        <location evidence="1">Secreted</location>
        <location evidence="1">Extracellular space</location>
    </subcellularLocation>
</comment>
<keyword evidence="3" id="KW-0964">Secreted</keyword>
<dbReference type="GO" id="GO:0005576">
    <property type="term" value="C:extracellular region"/>
    <property type="evidence" value="ECO:0007669"/>
    <property type="project" value="UniProtKB-SubCell"/>
</dbReference>
<name>A0AAN8J5R3_PATCE</name>
<feature type="active site" description="Nucleophile" evidence="6 7">
    <location>
        <position position="131"/>
    </location>
</feature>
<evidence type="ECO:0000256" key="7">
    <source>
        <dbReference type="PROSITE-ProRule" id="PRU00607"/>
    </source>
</evidence>
<evidence type="ECO:0000256" key="2">
    <source>
        <dbReference type="ARBA" id="ARBA00011083"/>
    </source>
</evidence>
<proteinExistence type="inferred from homology"/>
<accession>A0AAN8J5R3</accession>
<protein>
    <recommendedName>
        <fullName evidence="7">folate gamma-glutamyl hydrolase</fullName>
        <ecNumber evidence="7">3.4.19.9</ecNumber>
    </recommendedName>
</protein>
<comment type="caution">
    <text evidence="8">The sequence shown here is derived from an EMBL/GenBank/DDBJ whole genome shotgun (WGS) entry which is preliminary data.</text>
</comment>
<comment type="similarity">
    <text evidence="2">Belongs to the peptidase C26 family.</text>
</comment>
<keyword evidence="9" id="KW-1185">Reference proteome</keyword>
<feature type="active site" evidence="7">
    <location>
        <position position="243"/>
    </location>
</feature>
<dbReference type="InterPro" id="IPR015527">
    <property type="entry name" value="Pept_C26_g-glut_hydrolase"/>
</dbReference>
<evidence type="ECO:0000256" key="3">
    <source>
        <dbReference type="ARBA" id="ARBA00022525"/>
    </source>
</evidence>
<evidence type="ECO:0000313" key="9">
    <source>
        <dbReference type="Proteomes" id="UP001347796"/>
    </source>
</evidence>
<comment type="catalytic activity">
    <reaction evidence="7">
        <text>(6S)-5,6,7,8-tetrahydrofolyl-(gamma-L-Glu)(n) + (n-1) H2O = (6S)-5,6,7,8-tetrahydrofolate + (n-1) L-glutamate</text>
        <dbReference type="Rhea" id="RHEA:56784"/>
        <dbReference type="Rhea" id="RHEA-COMP:14738"/>
        <dbReference type="ChEBI" id="CHEBI:15377"/>
        <dbReference type="ChEBI" id="CHEBI:29985"/>
        <dbReference type="ChEBI" id="CHEBI:57453"/>
        <dbReference type="ChEBI" id="CHEBI:141005"/>
        <dbReference type="EC" id="3.4.19.9"/>
    </reaction>
</comment>
<dbReference type="GO" id="GO:0046900">
    <property type="term" value="P:tetrahydrofolylpolyglutamate metabolic process"/>
    <property type="evidence" value="ECO:0007669"/>
    <property type="project" value="TreeGrafter"/>
</dbReference>
<evidence type="ECO:0000256" key="1">
    <source>
        <dbReference type="ARBA" id="ARBA00004239"/>
    </source>
</evidence>
<reference evidence="8 9" key="1">
    <citation type="submission" date="2024-01" db="EMBL/GenBank/DDBJ databases">
        <title>The genome of the rayed Mediterranean limpet Patella caerulea (Linnaeus, 1758).</title>
        <authorList>
            <person name="Anh-Thu Weber A."/>
            <person name="Halstead-Nussloch G."/>
        </authorList>
    </citation>
    <scope>NUCLEOTIDE SEQUENCE [LARGE SCALE GENOMIC DNA]</scope>
    <source>
        <strain evidence="8">AATW-2023a</strain>
        <tissue evidence="8">Whole specimen</tissue>
    </source>
</reference>
<dbReference type="Pfam" id="PF07722">
    <property type="entry name" value="Peptidase_C26"/>
    <property type="match status" value="1"/>
</dbReference>
<dbReference type="PROSITE" id="PS51273">
    <property type="entry name" value="GATASE_TYPE_1"/>
    <property type="match status" value="1"/>
</dbReference>
<dbReference type="PROSITE" id="PS51275">
    <property type="entry name" value="PEPTIDASE_C26_GGH"/>
    <property type="match status" value="1"/>
</dbReference>